<dbReference type="AlphaFoldDB" id="U9V1Y6"/>
<dbReference type="EMBL" id="KI276045">
    <property type="protein sequence ID" value="ESA21911.1"/>
    <property type="molecule type" value="Genomic_DNA"/>
</dbReference>
<protein>
    <recommendedName>
        <fullName evidence="1">Reverse transcriptase domain-containing protein</fullName>
    </recommendedName>
</protein>
<dbReference type="InterPro" id="IPR000477">
    <property type="entry name" value="RT_dom"/>
</dbReference>
<organism evidence="2">
    <name type="scientific">Rhizophagus irregularis (strain DAOM 181602 / DAOM 197198 / MUCL 43194)</name>
    <name type="common">Arbuscular mycorrhizal fungus</name>
    <name type="synonym">Glomus intraradices</name>
    <dbReference type="NCBI Taxonomy" id="747089"/>
    <lineage>
        <taxon>Eukaryota</taxon>
        <taxon>Fungi</taxon>
        <taxon>Fungi incertae sedis</taxon>
        <taxon>Mucoromycota</taxon>
        <taxon>Glomeromycotina</taxon>
        <taxon>Glomeromycetes</taxon>
        <taxon>Glomerales</taxon>
        <taxon>Glomeraceae</taxon>
        <taxon>Rhizophagus</taxon>
    </lineage>
</organism>
<dbReference type="HOGENOM" id="CLU_2293228_0_0_1"/>
<evidence type="ECO:0000313" key="2">
    <source>
        <dbReference type="EMBL" id="ESA21911.1"/>
    </source>
</evidence>
<gene>
    <name evidence="2" type="ORF">GLOINDRAFT_16987</name>
</gene>
<reference evidence="2" key="1">
    <citation type="submission" date="2013-07" db="EMBL/GenBank/DDBJ databases">
        <title>The genome of an arbuscular mycorrhizal fungus provides insights into the evolution of the oldest plant symbiosis.</title>
        <authorList>
            <consortium name="DOE Joint Genome Institute"/>
            <person name="Tisserant E."/>
            <person name="Malbreil M."/>
            <person name="Kuo A."/>
            <person name="Kohler A."/>
            <person name="Symeonidi A."/>
            <person name="Balestrini R."/>
            <person name="Charron P."/>
            <person name="Duensing N."/>
            <person name="Frei-dit-Frey N."/>
            <person name="Gianinazzi-Pearson V."/>
            <person name="Gilbert B."/>
            <person name="Handa Y."/>
            <person name="Hijri M."/>
            <person name="Kaul R."/>
            <person name="Kawaguchi M."/>
            <person name="Krajinski F."/>
            <person name="Lammers P."/>
            <person name="Lapierre D."/>
            <person name="Masclaux F.G."/>
            <person name="Murat C."/>
            <person name="Morin E."/>
            <person name="Ndikumana S."/>
            <person name="Pagni M."/>
            <person name="Petitpierre D."/>
            <person name="Requena N."/>
            <person name="Rosikiewicz P."/>
            <person name="Riley R."/>
            <person name="Saito K."/>
            <person name="San Clemente H."/>
            <person name="Shapiro H."/>
            <person name="van Tuinen D."/>
            <person name="Becard G."/>
            <person name="Bonfante P."/>
            <person name="Paszkowski U."/>
            <person name="Shachar-Hill Y."/>
            <person name="Young J.P."/>
            <person name="Sanders I.R."/>
            <person name="Henrissat B."/>
            <person name="Rensing S.A."/>
            <person name="Grigoriev I.V."/>
            <person name="Corradi N."/>
            <person name="Roux C."/>
            <person name="Martin F."/>
        </authorList>
    </citation>
    <scope>NUCLEOTIDE SEQUENCE</scope>
    <source>
        <strain evidence="2">DAOM 197198</strain>
    </source>
</reference>
<proteinExistence type="predicted"/>
<dbReference type="VEuPathDB" id="FungiDB:RhiirFUN_016276"/>
<evidence type="ECO:0000259" key="1">
    <source>
        <dbReference type="Pfam" id="PF00078"/>
    </source>
</evidence>
<accession>U9V1Y6</accession>
<name>U9V1Y6_RHIID</name>
<dbReference type="Pfam" id="PF00078">
    <property type="entry name" value="RVT_1"/>
    <property type="match status" value="1"/>
</dbReference>
<sequence length="107" mass="12000">MPTDPANPNTWVKYNNSVAVAAYMDDTAFIETSKERMQVVLNIANSFYSMMDIFINIKKCDLLVFNSPLPITANKVYLGDSHNGIIRVTSEEVRYLGVFLAAKGPDY</sequence>
<feature type="domain" description="Reverse transcriptase" evidence="1">
    <location>
        <begin position="17"/>
        <end position="98"/>
    </location>
</feature>